<dbReference type="AlphaFoldDB" id="A0A371EP07"/>
<name>A0A371EP07_MUCPR</name>
<keyword evidence="2" id="KW-1185">Reference proteome</keyword>
<evidence type="ECO:0000313" key="2">
    <source>
        <dbReference type="Proteomes" id="UP000257109"/>
    </source>
</evidence>
<feature type="non-terminal residue" evidence="1">
    <location>
        <position position="39"/>
    </location>
</feature>
<evidence type="ECO:0000313" key="1">
    <source>
        <dbReference type="EMBL" id="RDX67724.1"/>
    </source>
</evidence>
<proteinExistence type="predicted"/>
<comment type="caution">
    <text evidence="1">The sequence shown here is derived from an EMBL/GenBank/DDBJ whole genome shotgun (WGS) entry which is preliminary data.</text>
</comment>
<gene>
    <name evidence="1" type="ORF">CR513_53362</name>
</gene>
<dbReference type="Proteomes" id="UP000257109">
    <property type="component" value="Unassembled WGS sequence"/>
</dbReference>
<reference evidence="1" key="1">
    <citation type="submission" date="2018-05" db="EMBL/GenBank/DDBJ databases">
        <title>Draft genome of Mucuna pruriens seed.</title>
        <authorList>
            <person name="Nnadi N.E."/>
            <person name="Vos R."/>
            <person name="Hasami M.H."/>
            <person name="Devisetty U.K."/>
            <person name="Aguiy J.C."/>
        </authorList>
    </citation>
    <scope>NUCLEOTIDE SEQUENCE [LARGE SCALE GENOMIC DNA]</scope>
    <source>
        <strain evidence="1">JCA_2017</strain>
    </source>
</reference>
<sequence>MDMKDMLPPNLFYLRDRTITIGNKEGPHSLTFITMTRGT</sequence>
<protein>
    <submittedName>
        <fullName evidence="1">Uncharacterized protein</fullName>
    </submittedName>
</protein>
<accession>A0A371EP07</accession>
<dbReference type="EMBL" id="QJKJ01012873">
    <property type="protein sequence ID" value="RDX67724.1"/>
    <property type="molecule type" value="Genomic_DNA"/>
</dbReference>
<organism evidence="1 2">
    <name type="scientific">Mucuna pruriens</name>
    <name type="common">Velvet bean</name>
    <name type="synonym">Dolichos pruriens</name>
    <dbReference type="NCBI Taxonomy" id="157652"/>
    <lineage>
        <taxon>Eukaryota</taxon>
        <taxon>Viridiplantae</taxon>
        <taxon>Streptophyta</taxon>
        <taxon>Embryophyta</taxon>
        <taxon>Tracheophyta</taxon>
        <taxon>Spermatophyta</taxon>
        <taxon>Magnoliopsida</taxon>
        <taxon>eudicotyledons</taxon>
        <taxon>Gunneridae</taxon>
        <taxon>Pentapetalae</taxon>
        <taxon>rosids</taxon>
        <taxon>fabids</taxon>
        <taxon>Fabales</taxon>
        <taxon>Fabaceae</taxon>
        <taxon>Papilionoideae</taxon>
        <taxon>50 kb inversion clade</taxon>
        <taxon>NPAAA clade</taxon>
        <taxon>indigoferoid/millettioid clade</taxon>
        <taxon>Phaseoleae</taxon>
        <taxon>Mucuna</taxon>
    </lineage>
</organism>